<sequence>MDFIGPLPTTEKCHRYVLTFTDYYTMFVDLYPLKDKTAAGVANCIRTFVCRWGAPRRLLSDQGPEFVAEITTEACRSFNITTPVTRASHPQTNGLDERTNQTLKMRLSKLVNEHPTDWDTFLEDLAYSVRTQNQATTKYSPFFLMFGRHPRPTREMDSGDEPHEGLPTAPEVKLDEMVARRQEVIAVVKQHVSTFDRCEIK</sequence>
<reference evidence="2" key="3">
    <citation type="submission" date="2025-09" db="UniProtKB">
        <authorList>
            <consortium name="Ensembl"/>
        </authorList>
    </citation>
    <scope>IDENTIFICATION</scope>
</reference>
<reference evidence="2" key="2">
    <citation type="submission" date="2025-08" db="UniProtKB">
        <authorList>
            <consortium name="Ensembl"/>
        </authorList>
    </citation>
    <scope>IDENTIFICATION</scope>
</reference>
<evidence type="ECO:0000313" key="2">
    <source>
        <dbReference type="Ensembl" id="ENSGWIP00000035935.1"/>
    </source>
</evidence>
<accession>A0A8C5GW46</accession>
<dbReference type="Gene3D" id="3.30.420.10">
    <property type="entry name" value="Ribonuclease H-like superfamily/Ribonuclease H"/>
    <property type="match status" value="1"/>
</dbReference>
<evidence type="ECO:0000313" key="3">
    <source>
        <dbReference type="Proteomes" id="UP000694680"/>
    </source>
</evidence>
<feature type="domain" description="Integrase catalytic" evidence="1">
    <location>
        <begin position="1"/>
        <end position="149"/>
    </location>
</feature>
<keyword evidence="3" id="KW-1185">Reference proteome</keyword>
<dbReference type="InterPro" id="IPR012337">
    <property type="entry name" value="RNaseH-like_sf"/>
</dbReference>
<organism evidence="2 3">
    <name type="scientific">Gouania willdenowi</name>
    <name type="common">Blunt-snouted clingfish</name>
    <name type="synonym">Lepadogaster willdenowi</name>
    <dbReference type="NCBI Taxonomy" id="441366"/>
    <lineage>
        <taxon>Eukaryota</taxon>
        <taxon>Metazoa</taxon>
        <taxon>Chordata</taxon>
        <taxon>Craniata</taxon>
        <taxon>Vertebrata</taxon>
        <taxon>Euteleostomi</taxon>
        <taxon>Actinopterygii</taxon>
        <taxon>Neopterygii</taxon>
        <taxon>Teleostei</taxon>
        <taxon>Neoteleostei</taxon>
        <taxon>Acanthomorphata</taxon>
        <taxon>Ovalentaria</taxon>
        <taxon>Blenniimorphae</taxon>
        <taxon>Blenniiformes</taxon>
        <taxon>Gobiesocoidei</taxon>
        <taxon>Gobiesocidae</taxon>
        <taxon>Gobiesocinae</taxon>
        <taxon>Gouania</taxon>
    </lineage>
</organism>
<evidence type="ECO:0000259" key="1">
    <source>
        <dbReference type="PROSITE" id="PS50994"/>
    </source>
</evidence>
<name>A0A8C5GW46_GOUWI</name>
<dbReference type="AlphaFoldDB" id="A0A8C5GW46"/>
<dbReference type="GO" id="GO:0015074">
    <property type="term" value="P:DNA integration"/>
    <property type="evidence" value="ECO:0007669"/>
    <property type="project" value="InterPro"/>
</dbReference>
<dbReference type="InterPro" id="IPR036397">
    <property type="entry name" value="RNaseH_sf"/>
</dbReference>
<dbReference type="PROSITE" id="PS50994">
    <property type="entry name" value="INTEGRASE"/>
    <property type="match status" value="1"/>
</dbReference>
<dbReference type="InterPro" id="IPR050951">
    <property type="entry name" value="Retrovirus_Pol_polyprotein"/>
</dbReference>
<dbReference type="InterPro" id="IPR001584">
    <property type="entry name" value="Integrase_cat-core"/>
</dbReference>
<dbReference type="PANTHER" id="PTHR37984:SF5">
    <property type="entry name" value="PROTEIN NYNRIN-LIKE"/>
    <property type="match status" value="1"/>
</dbReference>
<proteinExistence type="predicted"/>
<reference evidence="2" key="1">
    <citation type="submission" date="2020-06" db="EMBL/GenBank/DDBJ databases">
        <authorList>
            <consortium name="Wellcome Sanger Institute Data Sharing"/>
        </authorList>
    </citation>
    <scope>NUCLEOTIDE SEQUENCE [LARGE SCALE GENOMIC DNA]</scope>
</reference>
<dbReference type="Proteomes" id="UP000694680">
    <property type="component" value="Chromosome 22"/>
</dbReference>
<protein>
    <recommendedName>
        <fullName evidence="1">Integrase catalytic domain-containing protein</fullName>
    </recommendedName>
</protein>
<dbReference type="PANTHER" id="PTHR37984">
    <property type="entry name" value="PROTEIN CBG26694"/>
    <property type="match status" value="1"/>
</dbReference>
<dbReference type="Ensembl" id="ENSGWIT00000039168.1">
    <property type="protein sequence ID" value="ENSGWIP00000035935.1"/>
    <property type="gene ID" value="ENSGWIG00000018550.1"/>
</dbReference>
<dbReference type="FunFam" id="3.30.420.10:FF:000032">
    <property type="entry name" value="Retrovirus-related Pol polyprotein from transposon 297-like Protein"/>
    <property type="match status" value="1"/>
</dbReference>
<dbReference type="SUPFAM" id="SSF53098">
    <property type="entry name" value="Ribonuclease H-like"/>
    <property type="match status" value="1"/>
</dbReference>
<dbReference type="Pfam" id="PF00665">
    <property type="entry name" value="rve"/>
    <property type="match status" value="1"/>
</dbReference>
<dbReference type="GO" id="GO:0003676">
    <property type="term" value="F:nucleic acid binding"/>
    <property type="evidence" value="ECO:0007669"/>
    <property type="project" value="InterPro"/>
</dbReference>